<evidence type="ECO:0000256" key="8">
    <source>
        <dbReference type="ARBA" id="ARBA00046288"/>
    </source>
</evidence>
<evidence type="ECO:0000256" key="2">
    <source>
        <dbReference type="ARBA" id="ARBA00022670"/>
    </source>
</evidence>
<dbReference type="PROSITE" id="PS51767">
    <property type="entry name" value="PEPTIDASE_A1"/>
    <property type="match status" value="1"/>
</dbReference>
<feature type="active site" evidence="9">
    <location>
        <position position="122"/>
    </location>
</feature>
<evidence type="ECO:0000256" key="5">
    <source>
        <dbReference type="ARBA" id="ARBA00022801"/>
    </source>
</evidence>
<sequence>MTYSRRIVLCVWLAWLLVVTEAATIPSSHDSRTSKLSTAKKGDDSFVSIPLIPHHVQRRRRMLETGVEDEALPRPTRSRRDLASTNTDREIQQVGALYQGYGTHYTDLWCGTPPQRQTVIVDTGSGVTAFPCSGCGDCGVPKYHANPLFVEGDSSSFHELSCTECLKGTCRSGAKQCHVGMSYQEGSSWSAYEAQDRCYVGGFHNTAAVDSGSNSPLDLNRAEAFAFDLKFGCQTRLTGLFKTQLADGIMGMDIAKAAYWQQMYDAGKTASKNFALCYGRQDIVEREGTEAGAMTLGGLDTRLHKSDMVYASTGGTSQSSGFYSVHVRKIHLRAGNGGDSAVSNSEGLEVRALDLSESDLNNGRVIVDSGTTDSYFSRRVASEFNRVYEEITGQSFTHAALSLTEEQINAMPTILFQLEGDEEANKALVEEHPDRQIVGLANIVDPEHPFDILVAMPPMHYMEYDSSKKLWQARFYVDDSSGGVLGANTMMGHNVFFDIDNGRVGWAEASCDFTALEAEYGTDDFASDFTDHTRQERPEPDDHVSAQEAKFEPDDTLPNSNSGFDMGLPNQFCSTMQCQLGIVIGVLAAVVFVVVRVVRRNTGIAYEAAELELQMTALPEDDDDMAGYRDHVAPANTGYEKTDEEMP</sequence>
<dbReference type="InterPro" id="IPR001969">
    <property type="entry name" value="Aspartic_peptidase_AS"/>
</dbReference>
<evidence type="ECO:0000256" key="10">
    <source>
        <dbReference type="SAM" id="MobiDB-lite"/>
    </source>
</evidence>
<dbReference type="InterPro" id="IPR001461">
    <property type="entry name" value="Aspartic_peptidase_A1"/>
</dbReference>
<name>B7G120_PHATC</name>
<evidence type="ECO:0000256" key="3">
    <source>
        <dbReference type="ARBA" id="ARBA00022692"/>
    </source>
</evidence>
<evidence type="ECO:0000256" key="7">
    <source>
        <dbReference type="ARBA" id="ARBA00023136"/>
    </source>
</evidence>
<evidence type="ECO:0000256" key="11">
    <source>
        <dbReference type="SAM" id="Phobius"/>
    </source>
</evidence>
<dbReference type="InterPro" id="IPR033121">
    <property type="entry name" value="PEPTIDASE_A1"/>
</dbReference>
<evidence type="ECO:0000256" key="12">
    <source>
        <dbReference type="SAM" id="SignalP"/>
    </source>
</evidence>
<dbReference type="PANTHER" id="PTHR13683:SF375">
    <property type="entry name" value="PEPTIDASE A1 DOMAIN-CONTAINING PROTEIN"/>
    <property type="match status" value="1"/>
</dbReference>
<keyword evidence="4 12" id="KW-0732">Signal</keyword>
<gene>
    <name evidence="14" type="ORF">PHATRDRAFT_46389</name>
</gene>
<feature type="active site" evidence="9">
    <location>
        <position position="368"/>
    </location>
</feature>
<dbReference type="Proteomes" id="UP000000759">
    <property type="component" value="Chromosome 10"/>
</dbReference>
<comment type="subcellular location">
    <subcellularLocation>
        <location evidence="8">Endomembrane system</location>
        <topology evidence="8">Single-pass type I membrane protein</topology>
    </subcellularLocation>
</comment>
<dbReference type="GeneID" id="7201646"/>
<dbReference type="InterPro" id="IPR032861">
    <property type="entry name" value="TAXi_N"/>
</dbReference>
<dbReference type="MEROPS" id="A01.075"/>
<feature type="non-terminal residue" evidence="14">
    <location>
        <position position="647"/>
    </location>
</feature>
<feature type="domain" description="Peptidase A1" evidence="13">
    <location>
        <begin position="104"/>
        <end position="507"/>
    </location>
</feature>
<keyword evidence="7 11" id="KW-0472">Membrane</keyword>
<dbReference type="GO" id="GO:0012505">
    <property type="term" value="C:endomembrane system"/>
    <property type="evidence" value="ECO:0007669"/>
    <property type="project" value="UniProtKB-SubCell"/>
</dbReference>
<dbReference type="FunFam" id="2.40.70.10:FF:000225">
    <property type="entry name" value="Predicted protein"/>
    <property type="match status" value="1"/>
</dbReference>
<dbReference type="InterPro" id="IPR021109">
    <property type="entry name" value="Peptidase_aspartic_dom_sf"/>
</dbReference>
<feature type="compositionally biased region" description="Basic and acidic residues" evidence="10">
    <location>
        <begin position="529"/>
        <end position="553"/>
    </location>
</feature>
<reference evidence="15" key="2">
    <citation type="submission" date="2008-08" db="EMBL/GenBank/DDBJ databases">
        <authorList>
            <consortium name="Diatom Consortium"/>
            <person name="Grigoriev I."/>
            <person name="Grimwood J."/>
            <person name="Kuo A."/>
            <person name="Otillar R.P."/>
            <person name="Salamov A."/>
            <person name="Detter J.C."/>
            <person name="Lindquist E."/>
            <person name="Shapiro H."/>
            <person name="Lucas S."/>
            <person name="Glavina del Rio T."/>
            <person name="Pitluck S."/>
            <person name="Rokhsar D."/>
            <person name="Bowler C."/>
        </authorList>
    </citation>
    <scope>GENOME REANNOTATION</scope>
    <source>
        <strain evidence="15">CCAP 1055/1</strain>
    </source>
</reference>
<keyword evidence="15" id="KW-1185">Reference proteome</keyword>
<dbReference type="EMBL" id="CM000613">
    <property type="protein sequence ID" value="EEC47427.1"/>
    <property type="molecule type" value="Genomic_DNA"/>
</dbReference>
<feature type="chain" id="PRO_5002852842" description="Peptidase A1 domain-containing protein" evidence="12">
    <location>
        <begin position="23"/>
        <end position="647"/>
    </location>
</feature>
<dbReference type="GO" id="GO:0004190">
    <property type="term" value="F:aspartic-type endopeptidase activity"/>
    <property type="evidence" value="ECO:0007669"/>
    <property type="project" value="InterPro"/>
</dbReference>
<proteinExistence type="inferred from homology"/>
<keyword evidence="5" id="KW-0378">Hydrolase</keyword>
<feature type="region of interest" description="Disordered" evidence="10">
    <location>
        <begin position="64"/>
        <end position="86"/>
    </location>
</feature>
<dbReference type="STRING" id="556484.B7G120"/>
<keyword evidence="3 11" id="KW-0812">Transmembrane</keyword>
<dbReference type="GO" id="GO:0006508">
    <property type="term" value="P:proteolysis"/>
    <property type="evidence" value="ECO:0007669"/>
    <property type="project" value="UniProtKB-KW"/>
</dbReference>
<protein>
    <recommendedName>
        <fullName evidence="13">Peptidase A1 domain-containing protein</fullName>
    </recommendedName>
</protein>
<evidence type="ECO:0000256" key="4">
    <source>
        <dbReference type="ARBA" id="ARBA00022729"/>
    </source>
</evidence>
<reference evidence="14 15" key="1">
    <citation type="journal article" date="2008" name="Nature">
        <title>The Phaeodactylum genome reveals the evolutionary history of diatom genomes.</title>
        <authorList>
            <person name="Bowler C."/>
            <person name="Allen A.E."/>
            <person name="Badger J.H."/>
            <person name="Grimwood J."/>
            <person name="Jabbari K."/>
            <person name="Kuo A."/>
            <person name="Maheswari U."/>
            <person name="Martens C."/>
            <person name="Maumus F."/>
            <person name="Otillar R.P."/>
            <person name="Rayko E."/>
            <person name="Salamov A."/>
            <person name="Vandepoele K."/>
            <person name="Beszteri B."/>
            <person name="Gruber A."/>
            <person name="Heijde M."/>
            <person name="Katinka M."/>
            <person name="Mock T."/>
            <person name="Valentin K."/>
            <person name="Verret F."/>
            <person name="Berges J.A."/>
            <person name="Brownlee C."/>
            <person name="Cadoret J.P."/>
            <person name="Chiovitti A."/>
            <person name="Choi C.J."/>
            <person name="Coesel S."/>
            <person name="De Martino A."/>
            <person name="Detter J.C."/>
            <person name="Durkin C."/>
            <person name="Falciatore A."/>
            <person name="Fournet J."/>
            <person name="Haruta M."/>
            <person name="Huysman M.J."/>
            <person name="Jenkins B.D."/>
            <person name="Jiroutova K."/>
            <person name="Jorgensen R.E."/>
            <person name="Joubert Y."/>
            <person name="Kaplan A."/>
            <person name="Kroger N."/>
            <person name="Kroth P.G."/>
            <person name="La Roche J."/>
            <person name="Lindquist E."/>
            <person name="Lommer M."/>
            <person name="Martin-Jezequel V."/>
            <person name="Lopez P.J."/>
            <person name="Lucas S."/>
            <person name="Mangogna M."/>
            <person name="McGinnis K."/>
            <person name="Medlin L.K."/>
            <person name="Montsant A."/>
            <person name="Oudot-Le Secq M.P."/>
            <person name="Napoli C."/>
            <person name="Obornik M."/>
            <person name="Parker M.S."/>
            <person name="Petit J.L."/>
            <person name="Porcel B.M."/>
            <person name="Poulsen N."/>
            <person name="Robison M."/>
            <person name="Rychlewski L."/>
            <person name="Rynearson T.A."/>
            <person name="Schmutz J."/>
            <person name="Shapiro H."/>
            <person name="Siaut M."/>
            <person name="Stanley M."/>
            <person name="Sussman M.R."/>
            <person name="Taylor A.R."/>
            <person name="Vardi A."/>
            <person name="von Dassow P."/>
            <person name="Vyverman W."/>
            <person name="Willis A."/>
            <person name="Wyrwicz L.S."/>
            <person name="Rokhsar D.S."/>
            <person name="Weissenbach J."/>
            <person name="Armbrust E.V."/>
            <person name="Green B.R."/>
            <person name="Van de Peer Y."/>
            <person name="Grigoriev I.V."/>
        </authorList>
    </citation>
    <scope>NUCLEOTIDE SEQUENCE [LARGE SCALE GENOMIC DNA]</scope>
    <source>
        <strain evidence="14 15">CCAP 1055/1</strain>
    </source>
</reference>
<dbReference type="Gene3D" id="2.40.70.10">
    <property type="entry name" value="Acid Proteases"/>
    <property type="match status" value="2"/>
</dbReference>
<evidence type="ECO:0000256" key="6">
    <source>
        <dbReference type="ARBA" id="ARBA00022989"/>
    </source>
</evidence>
<accession>B7G120</accession>
<keyword evidence="2" id="KW-0645">Protease</keyword>
<dbReference type="KEGG" id="pti:PHATRDRAFT_46389"/>
<dbReference type="PROSITE" id="PS00141">
    <property type="entry name" value="ASP_PROTEASE"/>
    <property type="match status" value="1"/>
</dbReference>
<evidence type="ECO:0000259" key="13">
    <source>
        <dbReference type="PROSITE" id="PS51767"/>
    </source>
</evidence>
<evidence type="ECO:0000256" key="9">
    <source>
        <dbReference type="PIRSR" id="PIRSR601461-1"/>
    </source>
</evidence>
<feature type="region of interest" description="Disordered" evidence="10">
    <location>
        <begin position="526"/>
        <end position="562"/>
    </location>
</feature>
<dbReference type="eggNOG" id="KOG1339">
    <property type="taxonomic scope" value="Eukaryota"/>
</dbReference>
<dbReference type="InParanoid" id="B7G120"/>
<dbReference type="RefSeq" id="XP_002180775.1">
    <property type="nucleotide sequence ID" value="XM_002180739.1"/>
</dbReference>
<evidence type="ECO:0000256" key="1">
    <source>
        <dbReference type="ARBA" id="ARBA00007447"/>
    </source>
</evidence>
<dbReference type="PANTHER" id="PTHR13683">
    <property type="entry name" value="ASPARTYL PROTEASES"/>
    <property type="match status" value="1"/>
</dbReference>
<dbReference type="SUPFAM" id="SSF50630">
    <property type="entry name" value="Acid proteases"/>
    <property type="match status" value="1"/>
</dbReference>
<organism evidence="14 15">
    <name type="scientific">Phaeodactylum tricornutum (strain CCAP 1055/1)</name>
    <dbReference type="NCBI Taxonomy" id="556484"/>
    <lineage>
        <taxon>Eukaryota</taxon>
        <taxon>Sar</taxon>
        <taxon>Stramenopiles</taxon>
        <taxon>Ochrophyta</taxon>
        <taxon>Bacillariophyta</taxon>
        <taxon>Bacillariophyceae</taxon>
        <taxon>Bacillariophycidae</taxon>
        <taxon>Naviculales</taxon>
        <taxon>Phaeodactylaceae</taxon>
        <taxon>Phaeodactylum</taxon>
    </lineage>
</organism>
<evidence type="ECO:0000313" key="15">
    <source>
        <dbReference type="Proteomes" id="UP000000759"/>
    </source>
</evidence>
<dbReference type="Pfam" id="PF14543">
    <property type="entry name" value="TAXi_N"/>
    <property type="match status" value="1"/>
</dbReference>
<feature type="signal peptide" evidence="12">
    <location>
        <begin position="1"/>
        <end position="22"/>
    </location>
</feature>
<feature type="transmembrane region" description="Helical" evidence="11">
    <location>
        <begin position="580"/>
        <end position="598"/>
    </location>
</feature>
<dbReference type="OrthoDB" id="2747330at2759"/>
<evidence type="ECO:0000313" key="14">
    <source>
        <dbReference type="EMBL" id="EEC47427.1"/>
    </source>
</evidence>
<dbReference type="PaxDb" id="2850-Phatr46389"/>
<dbReference type="AlphaFoldDB" id="B7G120"/>
<keyword evidence="6 11" id="KW-1133">Transmembrane helix</keyword>
<comment type="similarity">
    <text evidence="1">Belongs to the peptidase A1 family.</text>
</comment>